<dbReference type="SUPFAM" id="SSF48464">
    <property type="entry name" value="ENTH/VHS domain"/>
    <property type="match status" value="1"/>
</dbReference>
<dbReference type="GO" id="GO:0005634">
    <property type="term" value="C:nucleus"/>
    <property type="evidence" value="ECO:0007669"/>
    <property type="project" value="UniProtKB-SubCell"/>
</dbReference>
<comment type="subunit">
    <text evidence="11">Associates with the phosphorylated CTD domain of POLR2A /RNA polymerase II.</text>
</comment>
<feature type="region of interest" description="Disordered" evidence="14">
    <location>
        <begin position="1145"/>
        <end position="1169"/>
    </location>
</feature>
<feature type="compositionally biased region" description="Pro residues" evidence="14">
    <location>
        <begin position="599"/>
        <end position="608"/>
    </location>
</feature>
<dbReference type="Pfam" id="PF04818">
    <property type="entry name" value="CID"/>
    <property type="match status" value="1"/>
</dbReference>
<dbReference type="Gene3D" id="1.25.40.90">
    <property type="match status" value="1"/>
</dbReference>
<feature type="region of interest" description="Disordered" evidence="14">
    <location>
        <begin position="1427"/>
        <end position="1509"/>
    </location>
</feature>
<dbReference type="InterPro" id="IPR054127">
    <property type="entry name" value="Pcf11_C"/>
</dbReference>
<comment type="subcellular location">
    <subcellularLocation>
        <location evidence="1">Nucleus</location>
    </subcellularLocation>
</comment>
<feature type="compositionally biased region" description="Polar residues" evidence="14">
    <location>
        <begin position="257"/>
        <end position="278"/>
    </location>
</feature>
<dbReference type="InterPro" id="IPR047415">
    <property type="entry name" value="Pcf11_CID"/>
</dbReference>
<evidence type="ECO:0000256" key="1">
    <source>
        <dbReference type="ARBA" id="ARBA00004123"/>
    </source>
</evidence>
<keyword evidence="4" id="KW-0597">Phosphoprotein</keyword>
<feature type="compositionally biased region" description="Polar residues" evidence="14">
    <location>
        <begin position="493"/>
        <end position="504"/>
    </location>
</feature>
<accession>A0ABD2MJY7</accession>
<keyword evidence="9" id="KW-0539">Nucleus</keyword>
<evidence type="ECO:0000256" key="7">
    <source>
        <dbReference type="ARBA" id="ARBA00022990"/>
    </source>
</evidence>
<feature type="region of interest" description="Disordered" evidence="14">
    <location>
        <begin position="640"/>
        <end position="661"/>
    </location>
</feature>
<evidence type="ECO:0000256" key="11">
    <source>
        <dbReference type="ARBA" id="ARBA00063659"/>
    </source>
</evidence>
<evidence type="ECO:0000256" key="13">
    <source>
        <dbReference type="ARBA" id="ARBA00083113"/>
    </source>
</evidence>
<feature type="region of interest" description="Disordered" evidence="14">
    <location>
        <begin position="245"/>
        <end position="278"/>
    </location>
</feature>
<organism evidence="16 17">
    <name type="scientific">Cryptolaemus montrouzieri</name>
    <dbReference type="NCBI Taxonomy" id="559131"/>
    <lineage>
        <taxon>Eukaryota</taxon>
        <taxon>Metazoa</taxon>
        <taxon>Ecdysozoa</taxon>
        <taxon>Arthropoda</taxon>
        <taxon>Hexapoda</taxon>
        <taxon>Insecta</taxon>
        <taxon>Pterygota</taxon>
        <taxon>Neoptera</taxon>
        <taxon>Endopterygota</taxon>
        <taxon>Coleoptera</taxon>
        <taxon>Polyphaga</taxon>
        <taxon>Cucujiformia</taxon>
        <taxon>Coccinelloidea</taxon>
        <taxon>Coccinellidae</taxon>
        <taxon>Scymninae</taxon>
        <taxon>Scymnini</taxon>
        <taxon>Cryptolaemus</taxon>
    </lineage>
</organism>
<comment type="caution">
    <text evidence="16">The sequence shown here is derived from an EMBL/GenBank/DDBJ whole genome shotgun (WGS) entry which is preliminary data.</text>
</comment>
<sequence>MVSEDVKAYVSSLADLTFNSKPLINMLTMLADENVAHAEEIVEVVENHLTKVKIDVKLPILYLIDCIVKNVGGPYTELFSQNIVATFCSVFRVVDEKTRAEMFKLRQTWNEVFSPKKLYAIDVQINSLDPAWPVTAPVPPNSSIHLNPKFLKSSSNAPSQVKTPVVPVVPLSNAHAVTLDMQQKLIQKQKELIDLQQKKVELELLQTKVRLREQISGGNISGMATSLPQNVLLKPEVAKQLLPPSARTSTIEDSKNKQISASNASRIPTIENSKLTTNNMKNQRMQMSTANNGPRIQPVNSALVAAAVNRPIRDPRLLRQQQNQQVHQKQSQNNSNINVQLENKNSLETSNKIVNSKMSVRDIQNDPRLKNSNDIVPTQKFTDDNKPKSRITPKSRSDKNQIRSSRNKSHSDESKSSKSSSSSSLDSPKKPKSEKSSPSKSTSRNRRRESPLPESKSFKSSREPKASKSDTALPVFKDVKSSKTRNYVRRNRSPQFSPEPSSQDVDLRLNGPPEKQPRILASPDKKVIAPQNVIRESSPTTIQTMDVDLRQLPTVIGKKRLSTDSPEQAPVKKSKNEIFDVLFGNEDTDLRKFSAPASDRPPTPPPPIISSSDIVIEEQKEPQPQKSNLQAVRAKLAANLKKSNPPFRRKTEDQDLRVGQVSSTLDTTNKIIISKDEDEKIKEGGMTALQQKELMNKIIAQIEAQKLQEAKKKNFEESLANTSLTPVSDDELETDFNEEIERARKDSPLPPSFGDKDERVLPPMHVVSQSDENFQKRFGREIRRGGPNWRGARGRRYWEAGPQVRPPLRPWMQPPTMNWPRAGNFQPPFPNMHPHDNDQNERRSPEGPTDIVLESASQEDIKTITIDGLPRDIRYYDELAIIFMNWDEPREISFQDGTRRVNFNDTDMYMMNFNEPYREYRIGESLHQVRLGGPSREIYIDYKPYECYFGGPGITIDLDGKVTSVKLDGPPPQVKIGDCRTDLVAGKIKLIIDAKTIVPIFLDAKVQTFSFNGEQHTVQFVPGLKSVLINNENFDVQFGGLPKPVMLKNKRHYIRFSVLPKGLKPGNVKIKGLESDEVTSSPRMEDCIDINEPALPIPQRVIKAYDPTLSPDNSNSATLFQNVQQQSLHNLDFLTNVISSTEQSANSSSYQIENKLPQQPETNPNPTSNAFNLGSINDLFQKLVASGMVTTSAALPPKEILPVPIRDRNRHGHKQSKKYPPMKPVSFAKPEQLKIRQGALYEKLYSGMQCSSCGMRFPPEQSMYYSQHLDWHFRQNRRGKKNARVASSRKWYYSISDWQNYEEIENLEEREKNYFDQQQGEGVADAPVEESELPSVTADPELQDICEVCGDKFEIFFNEDKEEWQFKNAIRVDDKTYHPICYEEYQQSLQNATFEQTNSDNQVESNTIPGIEIVLDDDDEIEKTEEIDEVILDESDESKQANDDKKEEPEEHLDHVEDDDDDDDDDVIIKEETIEQIILDDDDDKMDEEETQLSSKSSSQSQSPRSKEAVEVIDDGFMDVSEGLLMLQNGMPIKVKTEPIDEADEENEFDTSLVGGQDLSLEVLEEAKEPEIGQTHASFVPSIDGNLEMDTSAPTPVTSVSGKIKINIHKPLPVIPAKDSNKDIFSESDTLPETVIDPSQPLPPGEEPILLKLKPALQGVHLKKLPPVQKGSELTGMCSIM</sequence>
<proteinExistence type="predicted"/>
<feature type="compositionally biased region" description="Basic residues" evidence="14">
    <location>
        <begin position="482"/>
        <end position="492"/>
    </location>
</feature>
<dbReference type="CDD" id="cd16982">
    <property type="entry name" value="CID_Pcf11"/>
    <property type="match status" value="1"/>
</dbReference>
<evidence type="ECO:0000256" key="3">
    <source>
        <dbReference type="ARBA" id="ARBA00022499"/>
    </source>
</evidence>
<protein>
    <recommendedName>
        <fullName evidence="12">Pre-mRNA cleavage complex 2 protein Pcf11</fullName>
    </recommendedName>
    <alternativeName>
        <fullName evidence="13">Pre-mRNA cleavage complex II protein Pcf11</fullName>
    </alternativeName>
</protein>
<dbReference type="Pfam" id="PF21936">
    <property type="entry name" value="Pcf11_C"/>
    <property type="match status" value="1"/>
</dbReference>
<feature type="compositionally biased region" description="Polar residues" evidence="14">
    <location>
        <begin position="337"/>
        <end position="358"/>
    </location>
</feature>
<feature type="compositionally biased region" description="Basic and acidic residues" evidence="14">
    <location>
        <begin position="359"/>
        <end position="371"/>
    </location>
</feature>
<feature type="domain" description="CID" evidence="15">
    <location>
        <begin position="1"/>
        <end position="129"/>
    </location>
</feature>
<dbReference type="InterPro" id="IPR045154">
    <property type="entry name" value="PCF11-like"/>
</dbReference>
<feature type="compositionally biased region" description="Acidic residues" evidence="14">
    <location>
        <begin position="1456"/>
        <end position="1466"/>
    </location>
</feature>
<evidence type="ECO:0000256" key="9">
    <source>
        <dbReference type="ARBA" id="ARBA00023242"/>
    </source>
</evidence>
<evidence type="ECO:0000256" key="8">
    <source>
        <dbReference type="ARBA" id="ARBA00023054"/>
    </source>
</evidence>
<evidence type="ECO:0000256" key="6">
    <source>
        <dbReference type="ARBA" id="ARBA00022843"/>
    </source>
</evidence>
<dbReference type="Pfam" id="PF20845">
    <property type="entry name" value="Pcf11_helical"/>
    <property type="match status" value="1"/>
</dbReference>
<keyword evidence="3" id="KW-1017">Isopeptide bond</keyword>
<dbReference type="InterPro" id="IPR006569">
    <property type="entry name" value="CID_dom"/>
</dbReference>
<gene>
    <name evidence="16" type="ORF">HHI36_010832</name>
</gene>
<comment type="function">
    <text evidence="10">Component of pre-mRNA cleavage complex II, which promotes transcription termination by RNA polymerase II.</text>
</comment>
<evidence type="ECO:0000256" key="14">
    <source>
        <dbReference type="SAM" id="MobiDB-lite"/>
    </source>
</evidence>
<keyword evidence="2" id="KW-0488">Methylation</keyword>
<feature type="compositionally biased region" description="Basic and acidic residues" evidence="14">
    <location>
        <begin position="448"/>
        <end position="468"/>
    </location>
</feature>
<evidence type="ECO:0000256" key="2">
    <source>
        <dbReference type="ARBA" id="ARBA00022481"/>
    </source>
</evidence>
<evidence type="ECO:0000313" key="16">
    <source>
        <dbReference type="EMBL" id="KAL3266670.1"/>
    </source>
</evidence>
<feature type="region of interest" description="Disordered" evidence="14">
    <location>
        <begin position="319"/>
        <end position="525"/>
    </location>
</feature>
<feature type="compositionally biased region" description="Basic and acidic residues" evidence="14">
    <location>
        <begin position="1437"/>
        <end position="1455"/>
    </location>
</feature>
<name>A0ABD2MJY7_9CUCU</name>
<feature type="compositionally biased region" description="Low complexity" evidence="14">
    <location>
        <begin position="320"/>
        <end position="336"/>
    </location>
</feature>
<feature type="compositionally biased region" description="Low complexity" evidence="14">
    <location>
        <begin position="417"/>
        <end position="426"/>
    </location>
</feature>
<feature type="compositionally biased region" description="Low complexity" evidence="14">
    <location>
        <begin position="1494"/>
        <end position="1504"/>
    </location>
</feature>
<evidence type="ECO:0000313" key="17">
    <source>
        <dbReference type="Proteomes" id="UP001516400"/>
    </source>
</evidence>
<feature type="region of interest" description="Disordered" evidence="14">
    <location>
        <begin position="821"/>
        <end position="856"/>
    </location>
</feature>
<dbReference type="FunFam" id="1.25.40.90:FF:000015">
    <property type="entry name" value="Pre-mRNA cleavage complex 2 protein Pcf11"/>
    <property type="match status" value="1"/>
</dbReference>
<feature type="compositionally biased region" description="Basic and acidic residues" evidence="14">
    <location>
        <begin position="427"/>
        <end position="437"/>
    </location>
</feature>
<feature type="region of interest" description="Disordered" evidence="14">
    <location>
        <begin position="590"/>
        <end position="612"/>
    </location>
</feature>
<dbReference type="PANTHER" id="PTHR15921:SF3">
    <property type="entry name" value="PRE-MRNA CLEAVAGE COMPLEX 2 PROTEIN PCF11"/>
    <property type="match status" value="1"/>
</dbReference>
<keyword evidence="6" id="KW-0832">Ubl conjugation</keyword>
<reference evidence="16 17" key="1">
    <citation type="journal article" date="2021" name="BMC Biol.">
        <title>Horizontally acquired antibacterial genes associated with adaptive radiation of ladybird beetles.</title>
        <authorList>
            <person name="Li H.S."/>
            <person name="Tang X.F."/>
            <person name="Huang Y.H."/>
            <person name="Xu Z.Y."/>
            <person name="Chen M.L."/>
            <person name="Du X.Y."/>
            <person name="Qiu B.Y."/>
            <person name="Chen P.T."/>
            <person name="Zhang W."/>
            <person name="Slipinski A."/>
            <person name="Escalona H.E."/>
            <person name="Waterhouse R.M."/>
            <person name="Zwick A."/>
            <person name="Pang H."/>
        </authorList>
    </citation>
    <scope>NUCLEOTIDE SEQUENCE [LARGE SCALE GENOMIC DNA]</scope>
    <source>
        <strain evidence="16">SYSU2018</strain>
    </source>
</reference>
<keyword evidence="5" id="KW-0507">mRNA processing</keyword>
<keyword evidence="8" id="KW-0175">Coiled coil</keyword>
<feature type="compositionally biased region" description="Acidic residues" evidence="14">
    <location>
        <begin position="1427"/>
        <end position="1436"/>
    </location>
</feature>
<dbReference type="InterPro" id="IPR048830">
    <property type="entry name" value="PCF11_helical"/>
</dbReference>
<dbReference type="PROSITE" id="PS51391">
    <property type="entry name" value="CID"/>
    <property type="match status" value="1"/>
</dbReference>
<evidence type="ECO:0000256" key="10">
    <source>
        <dbReference type="ARBA" id="ARBA00057101"/>
    </source>
</evidence>
<keyword evidence="17" id="KW-1185">Reference proteome</keyword>
<dbReference type="InterPro" id="IPR008942">
    <property type="entry name" value="ENTH_VHS"/>
</dbReference>
<evidence type="ECO:0000256" key="5">
    <source>
        <dbReference type="ARBA" id="ARBA00022664"/>
    </source>
</evidence>
<feature type="compositionally biased region" description="Acidic residues" evidence="14">
    <location>
        <begin position="1478"/>
        <end position="1491"/>
    </location>
</feature>
<dbReference type="GO" id="GO:0006397">
    <property type="term" value="P:mRNA processing"/>
    <property type="evidence" value="ECO:0007669"/>
    <property type="project" value="UniProtKB-KW"/>
</dbReference>
<evidence type="ECO:0000259" key="15">
    <source>
        <dbReference type="PROSITE" id="PS51391"/>
    </source>
</evidence>
<dbReference type="Proteomes" id="UP001516400">
    <property type="component" value="Unassembled WGS sequence"/>
</dbReference>
<evidence type="ECO:0000256" key="4">
    <source>
        <dbReference type="ARBA" id="ARBA00022553"/>
    </source>
</evidence>
<keyword evidence="7" id="KW-0007">Acetylation</keyword>
<dbReference type="SMART" id="SM00582">
    <property type="entry name" value="RPR"/>
    <property type="match status" value="1"/>
</dbReference>
<dbReference type="EMBL" id="JABFTP020000001">
    <property type="protein sequence ID" value="KAL3266670.1"/>
    <property type="molecule type" value="Genomic_DNA"/>
</dbReference>
<feature type="compositionally biased region" description="Basic and acidic residues" evidence="14">
    <location>
        <begin position="833"/>
        <end position="845"/>
    </location>
</feature>
<dbReference type="PANTHER" id="PTHR15921">
    <property type="entry name" value="PRE-MRNA CLEAVAGE COMPLEX II"/>
    <property type="match status" value="1"/>
</dbReference>
<evidence type="ECO:0000256" key="12">
    <source>
        <dbReference type="ARBA" id="ARBA00068814"/>
    </source>
</evidence>